<gene>
    <name evidence="1" type="ORF">PROFUN_08420</name>
</gene>
<organism evidence="1 2">
    <name type="scientific">Planoprotostelium fungivorum</name>
    <dbReference type="NCBI Taxonomy" id="1890364"/>
    <lineage>
        <taxon>Eukaryota</taxon>
        <taxon>Amoebozoa</taxon>
        <taxon>Evosea</taxon>
        <taxon>Variosea</taxon>
        <taxon>Cavosteliida</taxon>
        <taxon>Cavosteliaceae</taxon>
        <taxon>Planoprotostelium</taxon>
    </lineage>
</organism>
<dbReference type="Proteomes" id="UP000241769">
    <property type="component" value="Unassembled WGS sequence"/>
</dbReference>
<evidence type="ECO:0000313" key="2">
    <source>
        <dbReference type="Proteomes" id="UP000241769"/>
    </source>
</evidence>
<accession>A0A2P6NJV0</accession>
<reference evidence="1 2" key="1">
    <citation type="journal article" date="2018" name="Genome Biol. Evol.">
        <title>Multiple Roots of Fruiting Body Formation in Amoebozoa.</title>
        <authorList>
            <person name="Hillmann F."/>
            <person name="Forbes G."/>
            <person name="Novohradska S."/>
            <person name="Ferling I."/>
            <person name="Riege K."/>
            <person name="Groth M."/>
            <person name="Westermann M."/>
            <person name="Marz M."/>
            <person name="Spaller T."/>
            <person name="Winckler T."/>
            <person name="Schaap P."/>
            <person name="Glockner G."/>
        </authorList>
    </citation>
    <scope>NUCLEOTIDE SEQUENCE [LARGE SCALE GENOMIC DNA]</scope>
    <source>
        <strain evidence="1 2">Jena</strain>
    </source>
</reference>
<dbReference type="AlphaFoldDB" id="A0A2P6NJV0"/>
<dbReference type="EMBL" id="MDYQ01000067">
    <property type="protein sequence ID" value="PRP84220.1"/>
    <property type="molecule type" value="Genomic_DNA"/>
</dbReference>
<evidence type="ECO:0000313" key="1">
    <source>
        <dbReference type="EMBL" id="PRP84220.1"/>
    </source>
</evidence>
<dbReference type="InParanoid" id="A0A2P6NJV0"/>
<name>A0A2P6NJV0_9EUKA</name>
<keyword evidence="2" id="KW-1185">Reference proteome</keyword>
<sequence>MTKRQRCSGIPSEGEIALGALMTDEKALVIVVYLDETTPTVAVVNDEASILLSDLIEDDDESSDQFWEAISMVATKEEKAQQKFTSIPTPVTVKFKRMILRDMTHVVITAKRCRDDRGKHPRFVEACD</sequence>
<proteinExistence type="predicted"/>
<protein>
    <submittedName>
        <fullName evidence="1">Uncharacterized protein</fullName>
    </submittedName>
</protein>
<comment type="caution">
    <text evidence="1">The sequence shown here is derived from an EMBL/GenBank/DDBJ whole genome shotgun (WGS) entry which is preliminary data.</text>
</comment>